<dbReference type="STRING" id="1157616.A0A1Z5SV92"/>
<evidence type="ECO:0000259" key="4">
    <source>
        <dbReference type="PROSITE" id="PS51212"/>
    </source>
</evidence>
<keyword evidence="3" id="KW-0812">Transmembrane</keyword>
<dbReference type="InterPro" id="IPR002889">
    <property type="entry name" value="WSC_carb-bd"/>
</dbReference>
<comment type="caution">
    <text evidence="5">The sequence shown here is derived from an EMBL/GenBank/DDBJ whole genome shotgun (WGS) entry which is preliminary data.</text>
</comment>
<gene>
    <name evidence="5" type="ORF">BTJ68_12785</name>
</gene>
<sequence length="1259" mass="133222">MSTFSIARPDGGIKPSKLSIVASLNRCKGGLKYKPFFEAIQSDAWLISVATFVLVSSSYLPQKRVSRKCCSSKLHGLLSKMNSYIIRFTALVCALISLVHGVADTVYAKPLLFTPNGGKQLIFPASSQNYIRTLDAVSGAVINTRQVQKPFLQSDIGYIPDTIGIIGTPIIDPATEIVYFYAKTYIPNYRAAGDTGIINGVYYFHAVHVVDLSDVDGFPILVDGSPADNDPRKYFIGGTILQRPSLLQVGSVIYAGFGGHCDLFNYTGTVLGVDVNQKKLVANWVVESGPNSRFSTDWLDNAAGGQGGIWQAGMGLASDGNRLFFATGNGASGGIKARLPPLDLVDYFQPYDYVNMDGCDQDFGSGGVALLDPSHFNGTGVARIAITTGKNGKIYFMNADNLGGYKEGPGQTDGIIQTIVTNRAVFGGVESYPLEGGHVYSTPVGEPTPVYKLGFTSSGAPSFSLVGKTAEKSAGRVGPGVPVITTFKGRPGTAIMWSTDPDAGLRAWYAVPNPDQTMTRINLPQIGGVNKFQRPAFGDGRAYTTDANGVLYCLGAPVNLPMQCSSPVDFGDVALGSNKTQALNCTALIPITAVDGVTVGDLNFVVDSSTVPKAPIPKGATFTFNIKWDLTNVTVRPVVNASYGNTTSGVKSTALTLATTNGVGGHTTSFPLSLTGNEVSNAAFLSVTPQTVDFGGLVLGLSDEQPSSSPSFTIANLGKSAMEILAYAYTSGGEEEDDDDIDGIDYFNATYRQSDGLGILAQVSIRATFKAIADIGDYLSYFNVWSTDGHGQIILEGSASTKPIANFSISTSEGGWLPESNSPMDFGVAVPWQSVARQIRICNQGGSVLTITKSKPPLGDFRARHRPSRDPQPPNIPDFVQTNAWTLNVDDTSFGVHVVNMTGTVRGRQIGPRYVNGTARFNYLGCYLDNAAGARLLPNQPYVDVKNNTNEECQTACLAKGYVFAATEYHQECWCGNILPSSEWYYEESYTIDGSTYNTSTGLDIGGPFTVDSTGGYDFVGCYSEGSNGRALSEKAVPSPAEGGSVEFCASQCGDDHFQYFGVEYANEYYCRNTIGVGSAEQPGDPVKAGCNMVCGGNASEYCGGPNRLNMFQLRGRSTATTTSSTQFQSITSIGAGTEAGIMTLSSPTTASTSSKPTLAPPTPTPPICPASNATVYTASTGFRFVIECDTDHQGGDLESVQVTGQNAFQSCIEHCATTPGCLDVSLSGVACYMKSVLGIAVSANGVLGAKLLPDTTSG</sequence>
<feature type="transmembrane region" description="Helical" evidence="3">
    <location>
        <begin position="44"/>
        <end position="60"/>
    </location>
</feature>
<keyword evidence="6" id="KW-1185">Reference proteome</keyword>
<dbReference type="SMART" id="SM00321">
    <property type="entry name" value="WSC"/>
    <property type="match status" value="2"/>
</dbReference>
<dbReference type="PANTHER" id="PTHR45964:SF5">
    <property type="entry name" value="WSCD FAMILY MEMBER CG9164"/>
    <property type="match status" value="1"/>
</dbReference>
<feature type="domain" description="WSC" evidence="4">
    <location>
        <begin position="920"/>
        <end position="1015"/>
    </location>
</feature>
<protein>
    <recommendedName>
        <fullName evidence="4">WSC domain-containing protein</fullName>
    </recommendedName>
</protein>
<keyword evidence="1" id="KW-0677">Repeat</keyword>
<proteinExistence type="predicted"/>
<evidence type="ECO:0000256" key="1">
    <source>
        <dbReference type="ARBA" id="ARBA00022737"/>
    </source>
</evidence>
<keyword evidence="3" id="KW-1133">Transmembrane helix</keyword>
<evidence type="ECO:0000313" key="6">
    <source>
        <dbReference type="Proteomes" id="UP000194280"/>
    </source>
</evidence>
<dbReference type="EMBL" id="MUNK01000234">
    <property type="protein sequence ID" value="OTA24678.1"/>
    <property type="molecule type" value="Genomic_DNA"/>
</dbReference>
<feature type="transmembrane region" description="Helical" evidence="3">
    <location>
        <begin position="81"/>
        <end position="103"/>
    </location>
</feature>
<dbReference type="InParanoid" id="A0A1Z5SV92"/>
<evidence type="ECO:0000313" key="5">
    <source>
        <dbReference type="EMBL" id="OTA24678.1"/>
    </source>
</evidence>
<feature type="domain" description="WSC" evidence="4">
    <location>
        <begin position="1016"/>
        <end position="1115"/>
    </location>
</feature>
<feature type="region of interest" description="Disordered" evidence="2">
    <location>
        <begin position="1146"/>
        <end position="1167"/>
    </location>
</feature>
<reference evidence="5 6" key="1">
    <citation type="submission" date="2017-01" db="EMBL/GenBank/DDBJ databases">
        <title>The recent genome duplication of the halophilic yeast Hortaea werneckii: insights from long-read sequencing.</title>
        <authorList>
            <person name="Sinha S."/>
            <person name="Flibotte S."/>
            <person name="Neira M."/>
            <person name="Lenassi M."/>
            <person name="Gostincar C."/>
            <person name="Stajich J.E."/>
            <person name="Nislow C.E."/>
        </authorList>
    </citation>
    <scope>NUCLEOTIDE SEQUENCE [LARGE SCALE GENOMIC DNA]</scope>
    <source>
        <strain evidence="5 6">EXF-2000</strain>
    </source>
</reference>
<evidence type="ECO:0000256" key="2">
    <source>
        <dbReference type="SAM" id="MobiDB-lite"/>
    </source>
</evidence>
<dbReference type="InterPro" id="IPR051589">
    <property type="entry name" value="Sialate-O-sulfotransferase"/>
</dbReference>
<dbReference type="AlphaFoldDB" id="A0A1Z5SV92"/>
<feature type="compositionally biased region" description="Low complexity" evidence="2">
    <location>
        <begin position="1146"/>
        <end position="1158"/>
    </location>
</feature>
<organism evidence="5 6">
    <name type="scientific">Hortaea werneckii EXF-2000</name>
    <dbReference type="NCBI Taxonomy" id="1157616"/>
    <lineage>
        <taxon>Eukaryota</taxon>
        <taxon>Fungi</taxon>
        <taxon>Dikarya</taxon>
        <taxon>Ascomycota</taxon>
        <taxon>Pezizomycotina</taxon>
        <taxon>Dothideomycetes</taxon>
        <taxon>Dothideomycetidae</taxon>
        <taxon>Mycosphaerellales</taxon>
        <taxon>Teratosphaeriaceae</taxon>
        <taxon>Hortaea</taxon>
    </lineage>
</organism>
<dbReference type="OrthoDB" id="5985073at2759"/>
<accession>A0A1Z5SV92</accession>
<dbReference type="PANTHER" id="PTHR45964">
    <property type="entry name" value="WSCD FAMILY MEMBER CG9164"/>
    <property type="match status" value="1"/>
</dbReference>
<dbReference type="PROSITE" id="PS51212">
    <property type="entry name" value="WSC"/>
    <property type="match status" value="2"/>
</dbReference>
<keyword evidence="3" id="KW-0472">Membrane</keyword>
<evidence type="ECO:0000256" key="3">
    <source>
        <dbReference type="SAM" id="Phobius"/>
    </source>
</evidence>
<name>A0A1Z5SV92_HORWE</name>
<dbReference type="VEuPathDB" id="FungiDB:BTJ68_12785"/>
<dbReference type="Proteomes" id="UP000194280">
    <property type="component" value="Unassembled WGS sequence"/>
</dbReference>
<dbReference type="Pfam" id="PF01822">
    <property type="entry name" value="WSC"/>
    <property type="match status" value="2"/>
</dbReference>